<dbReference type="Gene3D" id="2.60.40.150">
    <property type="entry name" value="C2 domain"/>
    <property type="match status" value="1"/>
</dbReference>
<dbReference type="PROSITE" id="PS50004">
    <property type="entry name" value="C2"/>
    <property type="match status" value="1"/>
</dbReference>
<feature type="domain" description="C2" evidence="2">
    <location>
        <begin position="1"/>
        <end position="114"/>
    </location>
</feature>
<dbReference type="EMBL" id="OX451735">
    <property type="protein sequence ID" value="CAI8593764.1"/>
    <property type="molecule type" value="Genomic_DNA"/>
</dbReference>
<dbReference type="SUPFAM" id="SSF49562">
    <property type="entry name" value="C2 domain (Calcium/lipid-binding domain, CaLB)"/>
    <property type="match status" value="1"/>
</dbReference>
<proteinExistence type="predicted"/>
<evidence type="ECO:0000259" key="2">
    <source>
        <dbReference type="PROSITE" id="PS50004"/>
    </source>
</evidence>
<dbReference type="AlphaFoldDB" id="A0AAV0Z8I9"/>
<protein>
    <recommendedName>
        <fullName evidence="2">C2 domain-containing protein</fullName>
    </recommendedName>
</protein>
<name>A0AAV0Z8I9_VICFA</name>
<accession>A0AAV0Z8I9</accession>
<dbReference type="PANTHER" id="PTHR32246:SF20">
    <property type="entry name" value="CALCIUM-DEPENDENT LIPID-BINDING (CALB DOMAIN) FAMILY PROTEIN"/>
    <property type="match status" value="1"/>
</dbReference>
<dbReference type="PANTHER" id="PTHR32246">
    <property type="entry name" value="INGRESSION PROTEIN FIC1"/>
    <property type="match status" value="1"/>
</dbReference>
<evidence type="ECO:0000256" key="1">
    <source>
        <dbReference type="SAM" id="MobiDB-lite"/>
    </source>
</evidence>
<sequence length="287" mass="31289">MASSRYDLDLNLTSAKSLKNVNWRYGPNKPYAVVWVDQANKFTTNVDSNGDTEAEWNQPLILPLPLKPLEDLTLYIDIVHAGFEEDTKKLIGSARLNLVDVLDVGIGERVSRTLTLKRPSGRPQGKVDVKVGIRENAYHAHRAYYPPPYGVPPPESNSRDYSSASQVYGYPYGAPAPPQQHGSYYSPTAPSGYSQTVSYGQGGNYVSQTTAYGQEGNNYGEKTSYVRVEEKKKSKFGGMGTGLAVGAVAGVLGGVALVEGAEYVEDKIADDVAERVEDDLGYDDDDF</sequence>
<reference evidence="3 4" key="1">
    <citation type="submission" date="2023-01" db="EMBL/GenBank/DDBJ databases">
        <authorList>
            <person name="Kreplak J."/>
        </authorList>
    </citation>
    <scope>NUCLEOTIDE SEQUENCE [LARGE SCALE GENOMIC DNA]</scope>
</reference>
<dbReference type="Proteomes" id="UP001157006">
    <property type="component" value="Chromosome 1S"/>
</dbReference>
<keyword evidence="4" id="KW-1185">Reference proteome</keyword>
<dbReference type="Pfam" id="PF00168">
    <property type="entry name" value="C2"/>
    <property type="match status" value="1"/>
</dbReference>
<feature type="compositionally biased region" description="Pro residues" evidence="1">
    <location>
        <begin position="145"/>
        <end position="155"/>
    </location>
</feature>
<evidence type="ECO:0000313" key="4">
    <source>
        <dbReference type="Proteomes" id="UP001157006"/>
    </source>
</evidence>
<dbReference type="InterPro" id="IPR035892">
    <property type="entry name" value="C2_domain_sf"/>
</dbReference>
<dbReference type="InterPro" id="IPR000008">
    <property type="entry name" value="C2_dom"/>
</dbReference>
<evidence type="ECO:0000313" key="3">
    <source>
        <dbReference type="EMBL" id="CAI8593764.1"/>
    </source>
</evidence>
<organism evidence="3 4">
    <name type="scientific">Vicia faba</name>
    <name type="common">Broad bean</name>
    <name type="synonym">Faba vulgaris</name>
    <dbReference type="NCBI Taxonomy" id="3906"/>
    <lineage>
        <taxon>Eukaryota</taxon>
        <taxon>Viridiplantae</taxon>
        <taxon>Streptophyta</taxon>
        <taxon>Embryophyta</taxon>
        <taxon>Tracheophyta</taxon>
        <taxon>Spermatophyta</taxon>
        <taxon>Magnoliopsida</taxon>
        <taxon>eudicotyledons</taxon>
        <taxon>Gunneridae</taxon>
        <taxon>Pentapetalae</taxon>
        <taxon>rosids</taxon>
        <taxon>fabids</taxon>
        <taxon>Fabales</taxon>
        <taxon>Fabaceae</taxon>
        <taxon>Papilionoideae</taxon>
        <taxon>50 kb inversion clade</taxon>
        <taxon>NPAAA clade</taxon>
        <taxon>Hologalegina</taxon>
        <taxon>IRL clade</taxon>
        <taxon>Fabeae</taxon>
        <taxon>Vicia</taxon>
    </lineage>
</organism>
<gene>
    <name evidence="3" type="ORF">VFH_I108000</name>
</gene>
<feature type="region of interest" description="Disordered" evidence="1">
    <location>
        <begin position="143"/>
        <end position="164"/>
    </location>
</feature>